<feature type="transmembrane region" description="Helical" evidence="1">
    <location>
        <begin position="127"/>
        <end position="152"/>
    </location>
</feature>
<evidence type="ECO:0000313" key="3">
    <source>
        <dbReference type="EMBL" id="XBJ29629.1"/>
    </source>
</evidence>
<dbReference type="AlphaFoldDB" id="A0AAU7E928"/>
<keyword evidence="1" id="KW-0472">Membrane</keyword>
<keyword evidence="1" id="KW-0812">Transmembrane</keyword>
<feature type="signal peptide" evidence="2">
    <location>
        <begin position="1"/>
        <end position="16"/>
    </location>
</feature>
<feature type="transmembrane region" description="Helical" evidence="1">
    <location>
        <begin position="40"/>
        <end position="62"/>
    </location>
</feature>
<organism evidence="3">
    <name type="scientific">Campylobacter sp. CCS1377</name>
    <dbReference type="NCBI Taxonomy" id="3158229"/>
    <lineage>
        <taxon>Bacteria</taxon>
        <taxon>Pseudomonadati</taxon>
        <taxon>Campylobacterota</taxon>
        <taxon>Epsilonproteobacteria</taxon>
        <taxon>Campylobacterales</taxon>
        <taxon>Campylobacteraceae</taxon>
        <taxon>Campylobacter</taxon>
    </lineage>
</organism>
<gene>
    <name evidence="3" type="ORF">AAH949_02005</name>
</gene>
<protein>
    <submittedName>
        <fullName evidence="3">Uncharacterized protein</fullName>
    </submittedName>
</protein>
<proteinExistence type="predicted"/>
<feature type="transmembrane region" description="Helical" evidence="1">
    <location>
        <begin position="94"/>
        <end position="115"/>
    </location>
</feature>
<dbReference type="RefSeq" id="WP_348518819.1">
    <property type="nucleotide sequence ID" value="NZ_CP155620.1"/>
</dbReference>
<dbReference type="EMBL" id="CP155620">
    <property type="protein sequence ID" value="XBJ29629.1"/>
    <property type="molecule type" value="Genomic_DNA"/>
</dbReference>
<reference evidence="3" key="1">
    <citation type="submission" date="2024-05" db="EMBL/GenBank/DDBJ databases">
        <title>Campylobacter coli isolated from environmental waters in Slovenia.</title>
        <authorList>
            <person name="Zautner A.E."/>
            <person name="Bunk B."/>
            <person name="Riedel T."/>
            <person name="Sproeer C."/>
        </authorList>
    </citation>
    <scope>NUCLEOTIDE SEQUENCE</scope>
    <source>
        <strain evidence="3">CCS1377</strain>
    </source>
</reference>
<feature type="chain" id="PRO_5043616254" evidence="2">
    <location>
        <begin position="17"/>
        <end position="296"/>
    </location>
</feature>
<accession>A0AAU7E928</accession>
<evidence type="ECO:0000256" key="2">
    <source>
        <dbReference type="SAM" id="SignalP"/>
    </source>
</evidence>
<evidence type="ECO:0000256" key="1">
    <source>
        <dbReference type="SAM" id="Phobius"/>
    </source>
</evidence>
<keyword evidence="2" id="KW-0732">Signal</keyword>
<sequence>MFKILFLIFMATFALATDLDTLDLSSADLSFSEFLADSFNFTIVLFMFIFMFSPLWGCLFFAKFGKKDIVFDKESIWNNKIEHHFFVKQYFKHYAIWLVMFFIIISLMYSAALLGVSLDNFDGRTKYYLILFYFFLIFMAATTGANLFGAHFRSNYIDFKDRIFITPKEIVLFKFNKENKEKFSFEKGRFNAKILPFTKGKIEYFAFPMIGFTLILDDGRQKVEVEIFVTLYYFNKKKALMESEFFNKFFNHLKNYTRSINHKNYSNAQECIQDITEWGYRSVLKDLLDNLSLKNK</sequence>
<name>A0AAU7E928_9BACT</name>
<keyword evidence="1" id="KW-1133">Transmembrane helix</keyword>